<evidence type="ECO:0000313" key="4">
    <source>
        <dbReference type="Proteomes" id="UP000324106"/>
    </source>
</evidence>
<dbReference type="InterPro" id="IPR034660">
    <property type="entry name" value="DinB/YfiT-like"/>
</dbReference>
<dbReference type="PANTHER" id="PTHR40758:SF1">
    <property type="entry name" value="CONSERVED PROTEIN"/>
    <property type="match status" value="1"/>
</dbReference>
<dbReference type="InterPro" id="IPR010872">
    <property type="entry name" value="MDMPI_C-term_domain"/>
</dbReference>
<dbReference type="Gene3D" id="1.20.120.450">
    <property type="entry name" value="dinb family like domain"/>
    <property type="match status" value="1"/>
</dbReference>
<evidence type="ECO:0008006" key="5">
    <source>
        <dbReference type="Google" id="ProtNLM"/>
    </source>
</evidence>
<gene>
    <name evidence="3" type="ORF">DEJ46_37165</name>
</gene>
<dbReference type="PANTHER" id="PTHR40758">
    <property type="entry name" value="CONSERVED PROTEIN"/>
    <property type="match status" value="1"/>
</dbReference>
<reference evidence="3 4" key="1">
    <citation type="submission" date="2018-05" db="EMBL/GenBank/DDBJ databases">
        <title>Streptomyces venezuelae.</title>
        <authorList>
            <person name="Kim W."/>
            <person name="Lee N."/>
            <person name="Cho B.-K."/>
        </authorList>
    </citation>
    <scope>NUCLEOTIDE SEQUENCE [LARGE SCALE GENOMIC DNA]</scope>
    <source>
        <strain evidence="3 4">ATCC 15068</strain>
    </source>
</reference>
<dbReference type="OrthoDB" id="3671213at2"/>
<dbReference type="InterPro" id="IPR017517">
    <property type="entry name" value="Maleyloyr_isom"/>
</dbReference>
<dbReference type="EMBL" id="CP029194">
    <property type="protein sequence ID" value="QES24050.1"/>
    <property type="molecule type" value="Genomic_DNA"/>
</dbReference>
<dbReference type="InterPro" id="IPR024344">
    <property type="entry name" value="MDMPI_metal-binding"/>
</dbReference>
<evidence type="ECO:0000259" key="2">
    <source>
        <dbReference type="Pfam" id="PF11716"/>
    </source>
</evidence>
<evidence type="ECO:0000259" key="1">
    <source>
        <dbReference type="Pfam" id="PF07398"/>
    </source>
</evidence>
<accession>A0A5P2B294</accession>
<name>A0A5P2B294_STRVZ</name>
<dbReference type="NCBIfam" id="TIGR03083">
    <property type="entry name" value="maleylpyruvate isomerase family mycothiol-dependent enzyme"/>
    <property type="match status" value="1"/>
</dbReference>
<evidence type="ECO:0000313" key="3">
    <source>
        <dbReference type="EMBL" id="QES24050.1"/>
    </source>
</evidence>
<dbReference type="SUPFAM" id="SSF109854">
    <property type="entry name" value="DinB/YfiT-like putative metalloenzymes"/>
    <property type="match status" value="1"/>
</dbReference>
<dbReference type="Proteomes" id="UP000324106">
    <property type="component" value="Chromosome"/>
</dbReference>
<dbReference type="AlphaFoldDB" id="A0A5P2B294"/>
<dbReference type="Pfam" id="PF07398">
    <property type="entry name" value="MDMPI_C"/>
    <property type="match status" value="1"/>
</dbReference>
<dbReference type="Pfam" id="PF11716">
    <property type="entry name" value="MDMPI_N"/>
    <property type="match status" value="1"/>
</dbReference>
<proteinExistence type="predicted"/>
<dbReference type="GO" id="GO:0005886">
    <property type="term" value="C:plasma membrane"/>
    <property type="evidence" value="ECO:0007669"/>
    <property type="project" value="TreeGrafter"/>
</dbReference>
<feature type="domain" description="MDMPI C-terminal" evidence="1">
    <location>
        <begin position="157"/>
        <end position="257"/>
    </location>
</feature>
<dbReference type="RefSeq" id="WP_150273449.1">
    <property type="nucleotide sequence ID" value="NZ_CP029194.1"/>
</dbReference>
<feature type="domain" description="Mycothiol-dependent maleylpyruvate isomerase metal-binding" evidence="2">
    <location>
        <begin position="11"/>
        <end position="144"/>
    </location>
</feature>
<organism evidence="3 4">
    <name type="scientific">Streptomyces venezuelae</name>
    <dbReference type="NCBI Taxonomy" id="54571"/>
    <lineage>
        <taxon>Bacteria</taxon>
        <taxon>Bacillati</taxon>
        <taxon>Actinomycetota</taxon>
        <taxon>Actinomycetes</taxon>
        <taxon>Kitasatosporales</taxon>
        <taxon>Streptomycetaceae</taxon>
        <taxon>Streptomyces</taxon>
    </lineage>
</organism>
<protein>
    <recommendedName>
        <fullName evidence="5">Maleylpyruvate isomerase family mycothiol-dependent enzyme</fullName>
    </recommendedName>
</protein>
<sequence length="266" mass="28293">MTTPLEFAVLLRLIDERSTAFRAAVASAPSLDVQVPTCPEWTLFDLVRHLGEGRRKWAGIIAPGPADAPPAGTASEDAPAVPLEREALLAWSAESTEQLLGALREAGPDRGCWTWWGGSQSPQTSGAAARHRLQEIAVHTYDAQITVGAPQPLPVEAALDGVEEFLSTCCATTAAWPHKPAAVDFHAAEVLSWCVSLSADGARISRLPTPRTTPVAGEGRDAADASARGTAGDLVLAFYDRIPIDSLQLDGDPGLFELLWAWEPET</sequence>
<dbReference type="GO" id="GO:0046872">
    <property type="term" value="F:metal ion binding"/>
    <property type="evidence" value="ECO:0007669"/>
    <property type="project" value="InterPro"/>
</dbReference>